<accession>A0AAF0C6L5</accession>
<gene>
    <name evidence="1" type="ORF">SG35_031175</name>
</gene>
<evidence type="ECO:0000313" key="1">
    <source>
        <dbReference type="EMBL" id="WDE02220.1"/>
    </source>
</evidence>
<dbReference type="AlphaFoldDB" id="A0AAF0C6L5"/>
<dbReference type="KEGG" id="tact:SG35_031175"/>
<name>A0AAF0C6L5_9GAMM</name>
<dbReference type="Gene3D" id="3.30.1120.80">
    <property type="match status" value="1"/>
</dbReference>
<reference evidence="1 2" key="2">
    <citation type="journal article" date="2022" name="Mar. Drugs">
        <title>Bioassay-Guided Fractionation Leads to the Detection of Cholic Acid Generated by the Rare Thalassomonas sp.</title>
        <authorList>
            <person name="Pheiffer F."/>
            <person name="Schneider Y.K."/>
            <person name="Hansen E.H."/>
            <person name="Andersen J.H."/>
            <person name="Isaksson J."/>
            <person name="Busche T."/>
            <person name="R C."/>
            <person name="Kalinowski J."/>
            <person name="Zyl L.V."/>
            <person name="Trindade M."/>
        </authorList>
    </citation>
    <scope>NUCLEOTIDE SEQUENCE [LARGE SCALE GENOMIC DNA]</scope>
    <source>
        <strain evidence="1 2">A5K-106</strain>
    </source>
</reference>
<organism evidence="1 2">
    <name type="scientific">Thalassomonas actiniarum</name>
    <dbReference type="NCBI Taxonomy" id="485447"/>
    <lineage>
        <taxon>Bacteria</taxon>
        <taxon>Pseudomonadati</taxon>
        <taxon>Pseudomonadota</taxon>
        <taxon>Gammaproteobacteria</taxon>
        <taxon>Alteromonadales</taxon>
        <taxon>Colwelliaceae</taxon>
        <taxon>Thalassomonas</taxon>
    </lineage>
</organism>
<protein>
    <submittedName>
        <fullName evidence="1">Uncharacterized protein</fullName>
    </submittedName>
</protein>
<evidence type="ECO:0000313" key="2">
    <source>
        <dbReference type="Proteomes" id="UP000032568"/>
    </source>
</evidence>
<reference evidence="1 2" key="1">
    <citation type="journal article" date="2015" name="Genome Announc.">
        <title>Draft Genome Sequences of Marine Isolates of Thalassomonas viridans and Thalassomonas actiniarum.</title>
        <authorList>
            <person name="Olonade I."/>
            <person name="van Zyl L.J."/>
            <person name="Trindade M."/>
        </authorList>
    </citation>
    <scope>NUCLEOTIDE SEQUENCE [LARGE SCALE GENOMIC DNA]</scope>
    <source>
        <strain evidence="1 2">A5K-106</strain>
    </source>
</reference>
<dbReference type="EMBL" id="CP059736">
    <property type="protein sequence ID" value="WDE02220.1"/>
    <property type="molecule type" value="Genomic_DNA"/>
</dbReference>
<keyword evidence="2" id="KW-1185">Reference proteome</keyword>
<proteinExistence type="predicted"/>
<dbReference type="RefSeq" id="WP_160298224.1">
    <property type="nucleotide sequence ID" value="NZ_CP059736.1"/>
</dbReference>
<dbReference type="Proteomes" id="UP000032568">
    <property type="component" value="Chromosome pTact"/>
</dbReference>
<sequence>MTILQPGKIFSHRLWDKHTKTMTSTGEIPSLGEKALAHALFSSLTYKKVCFAANKSGS</sequence>